<feature type="domain" description="Virulence factor membrane-bound polymerase C-terminal" evidence="6">
    <location>
        <begin position="375"/>
        <end position="546"/>
    </location>
</feature>
<dbReference type="InterPro" id="IPR051533">
    <property type="entry name" value="WaaL-like"/>
</dbReference>
<evidence type="ECO:0000313" key="8">
    <source>
        <dbReference type="EMBL" id="ANJ71455.1"/>
    </source>
</evidence>
<reference evidence="9" key="1">
    <citation type="submission" date="2016-06" db="EMBL/GenBank/DDBJ databases">
        <authorList>
            <person name="Xu Y."/>
            <person name="Nagy A."/>
            <person name="Yan X."/>
            <person name="Kim S.W."/>
            <person name="Haley B."/>
            <person name="Liu N.T."/>
            <person name="Nou X."/>
        </authorList>
    </citation>
    <scope>NUCLEOTIDE SEQUENCE [LARGE SCALE GENOMIC DNA]</scope>
    <source>
        <strain evidence="9">ATCC 49129</strain>
    </source>
</reference>
<sequence>MLRSRLPLLPAWVLLALCATAPYLVALHTYPLPTFYSEYVASGCWTALALVLLATTRFQLGNLPRIALAPALLILALFAQMAFAPPINPFFTIAATLCLLGAIVACVLGARCRDIPGAVDAIVLGFMLGGLLTFAIEIAQLLRITSLPLDVMTPDLSTGERRLWGNLNQPNHVASYLAIGIAGCMLLARKYRRWMIPLAIIAIAFEAGMVLTYSRTAWLHLAAIGLLAGWVIYTSEEGRYRALKAALPMVVLFVSFVLCSEVIAYANVTWHLDLPTSLGQRMEHGVSDRIPLWRHAWHMFVTHPWFGAGWGDYAWNQYTQTEIVGPVILSMNAHNIVLDTLAKAGVVGLLALVIPFAGFLYRVVKRQNTPERAFFLAIILILAAHSMLEYPLHYLFFLLPFAFALGYVDESPLRYPSVRMVSLLTGIFGVGVAALMVPLWGDYHAVERLSYNVDREKSADVYRARGGNIYAPYGQLAIASNWIVIKPMAHSLAELELQVIQFYPGAAPIQRYALSLAYLGKTDEAVTQVRRLHLQYVEDYPKWSAYLTESCAKNPPDLKVFCDRIRAEGLLVEKKSEVSEK</sequence>
<keyword evidence="4" id="KW-0472">Membrane</keyword>
<dbReference type="Pfam" id="PF11846">
    <property type="entry name" value="Wzy_C_2"/>
    <property type="match status" value="1"/>
</dbReference>
<evidence type="ECO:0000313" key="9">
    <source>
        <dbReference type="Proteomes" id="UP000078572"/>
    </source>
</evidence>
<evidence type="ECO:0000259" key="6">
    <source>
        <dbReference type="Pfam" id="PF11846"/>
    </source>
</evidence>
<dbReference type="InterPro" id="IPR007016">
    <property type="entry name" value="O-antigen_ligase-rel_domated"/>
</dbReference>
<evidence type="ECO:0000259" key="7">
    <source>
        <dbReference type="Pfam" id="PF15864"/>
    </source>
</evidence>
<evidence type="ECO:0000256" key="3">
    <source>
        <dbReference type="ARBA" id="ARBA00022989"/>
    </source>
</evidence>
<evidence type="ECO:0000259" key="5">
    <source>
        <dbReference type="Pfam" id="PF04932"/>
    </source>
</evidence>
<dbReference type="PANTHER" id="PTHR37422:SF21">
    <property type="entry name" value="EXOQ-LIKE PROTEIN"/>
    <property type="match status" value="1"/>
</dbReference>
<organism evidence="8 9">
    <name type="scientific">Ralstonia insidiosa</name>
    <dbReference type="NCBI Taxonomy" id="190721"/>
    <lineage>
        <taxon>Bacteria</taxon>
        <taxon>Pseudomonadati</taxon>
        <taxon>Pseudomonadota</taxon>
        <taxon>Betaproteobacteria</taxon>
        <taxon>Burkholderiales</taxon>
        <taxon>Burkholderiaceae</taxon>
        <taxon>Ralstonia</taxon>
    </lineage>
</organism>
<dbReference type="OrthoDB" id="4448at2"/>
<dbReference type="AlphaFoldDB" id="A0A191ZTJ4"/>
<evidence type="ECO:0000256" key="4">
    <source>
        <dbReference type="ARBA" id="ARBA00023136"/>
    </source>
</evidence>
<keyword evidence="9" id="KW-1185">Reference proteome</keyword>
<comment type="subcellular location">
    <subcellularLocation>
        <location evidence="1">Membrane</location>
        <topology evidence="1">Multi-pass membrane protein</topology>
    </subcellularLocation>
</comment>
<dbReference type="Pfam" id="PF15864">
    <property type="entry name" value="PglL_A"/>
    <property type="match status" value="1"/>
</dbReference>
<dbReference type="EMBL" id="CP016022">
    <property type="protein sequence ID" value="ANJ71455.1"/>
    <property type="molecule type" value="Genomic_DNA"/>
</dbReference>
<dbReference type="Pfam" id="PF04932">
    <property type="entry name" value="Wzy_C"/>
    <property type="match status" value="1"/>
</dbReference>
<keyword evidence="3" id="KW-1133">Transmembrane helix</keyword>
<proteinExistence type="predicted"/>
<evidence type="ECO:0000256" key="1">
    <source>
        <dbReference type="ARBA" id="ARBA00004141"/>
    </source>
</evidence>
<name>A0A191ZTJ4_9RALS</name>
<dbReference type="GO" id="GO:0016020">
    <property type="term" value="C:membrane"/>
    <property type="evidence" value="ECO:0007669"/>
    <property type="project" value="UniProtKB-SubCell"/>
</dbReference>
<dbReference type="InterPro" id="IPR031726">
    <property type="entry name" value="PglL_A"/>
</dbReference>
<accession>A0A191ZTJ4</accession>
<evidence type="ECO:0000256" key="2">
    <source>
        <dbReference type="ARBA" id="ARBA00022692"/>
    </source>
</evidence>
<feature type="domain" description="O-antigen ligase-related" evidence="5">
    <location>
        <begin position="204"/>
        <end position="352"/>
    </location>
</feature>
<dbReference type="PANTHER" id="PTHR37422">
    <property type="entry name" value="TEICHURONIC ACID BIOSYNTHESIS PROTEIN TUAE"/>
    <property type="match status" value="1"/>
</dbReference>
<dbReference type="InterPro" id="IPR021797">
    <property type="entry name" value="Wzy_C_2"/>
</dbReference>
<dbReference type="GeneID" id="61524917"/>
<keyword evidence="2" id="KW-0812">Transmembrane</keyword>
<feature type="domain" description="Protein glycosylation ligase" evidence="7">
    <location>
        <begin position="164"/>
        <end position="183"/>
    </location>
</feature>
<protein>
    <submittedName>
        <fullName evidence="8">Polymerase</fullName>
    </submittedName>
</protein>
<dbReference type="Proteomes" id="UP000078572">
    <property type="component" value="Chromosome 1"/>
</dbReference>
<dbReference type="RefSeq" id="WP_064801790.1">
    <property type="nucleotide sequence ID" value="NZ_CP016022.1"/>
</dbReference>
<gene>
    <name evidence="8" type="ORF">A9Y76_02700</name>
</gene>